<accession>A0A8H6APG5</accession>
<dbReference type="EMBL" id="JABFCT010000012">
    <property type="protein sequence ID" value="KAF5871538.1"/>
    <property type="molecule type" value="Genomic_DNA"/>
</dbReference>
<dbReference type="Gene3D" id="3.30.1600.10">
    <property type="entry name" value="SIR2/SIRT2 'Small Domain"/>
    <property type="match status" value="1"/>
</dbReference>
<dbReference type="InterPro" id="IPR050134">
    <property type="entry name" value="NAD-dep_sirtuin_deacylases"/>
</dbReference>
<feature type="binding site" evidence="4">
    <location>
        <position position="186"/>
    </location>
    <ligand>
        <name>Zn(2+)</name>
        <dbReference type="ChEBI" id="CHEBI:29105"/>
    </ligand>
</feature>
<dbReference type="PANTHER" id="PTHR11085">
    <property type="entry name" value="NAD-DEPENDENT PROTEIN DEACYLASE SIRTUIN-5, MITOCHONDRIAL-RELATED"/>
    <property type="match status" value="1"/>
</dbReference>
<feature type="domain" description="Deacetylase sirtuin-type" evidence="5">
    <location>
        <begin position="50"/>
        <end position="386"/>
    </location>
</feature>
<feature type="active site" description="Proton acceptor" evidence="4">
    <location>
        <position position="178"/>
    </location>
</feature>
<dbReference type="Gene3D" id="3.40.50.1220">
    <property type="entry name" value="TPP-binding domain"/>
    <property type="match status" value="1"/>
</dbReference>
<keyword evidence="3" id="KW-0520">NAD</keyword>
<dbReference type="InterPro" id="IPR029035">
    <property type="entry name" value="DHS-like_NAD/FAD-binding_dom"/>
</dbReference>
<evidence type="ECO:0000256" key="4">
    <source>
        <dbReference type="PROSITE-ProRule" id="PRU00236"/>
    </source>
</evidence>
<comment type="caution">
    <text evidence="6">The sequence shown here is derived from an EMBL/GenBank/DDBJ whole genome shotgun (WGS) entry which is preliminary data.</text>
</comment>
<dbReference type="InterPro" id="IPR026590">
    <property type="entry name" value="Ssirtuin_cat_dom"/>
</dbReference>
<evidence type="ECO:0000256" key="3">
    <source>
        <dbReference type="ARBA" id="ARBA00023027"/>
    </source>
</evidence>
<dbReference type="InterPro" id="IPR026591">
    <property type="entry name" value="Sirtuin_cat_small_dom_sf"/>
</dbReference>
<dbReference type="GO" id="GO:0005634">
    <property type="term" value="C:nucleus"/>
    <property type="evidence" value="ECO:0007669"/>
    <property type="project" value="TreeGrafter"/>
</dbReference>
<comment type="similarity">
    <text evidence="1">Belongs to the sirtuin family. Class I subfamily.</text>
</comment>
<feature type="binding site" evidence="4">
    <location>
        <position position="273"/>
    </location>
    <ligand>
        <name>Zn(2+)</name>
        <dbReference type="ChEBI" id="CHEBI:29105"/>
    </ligand>
</feature>
<evidence type="ECO:0000313" key="6">
    <source>
        <dbReference type="EMBL" id="KAF5871538.1"/>
    </source>
</evidence>
<name>A0A8H6APG5_9HELO</name>
<keyword evidence="2" id="KW-0808">Transferase</keyword>
<keyword evidence="4" id="KW-0479">Metal-binding</keyword>
<evidence type="ECO:0000256" key="2">
    <source>
        <dbReference type="ARBA" id="ARBA00022679"/>
    </source>
</evidence>
<feature type="binding site" evidence="4">
    <location>
        <position position="191"/>
    </location>
    <ligand>
        <name>Zn(2+)</name>
        <dbReference type="ChEBI" id="CHEBI:29105"/>
    </ligand>
</feature>
<protein>
    <submittedName>
        <fullName evidence="6">Putative nad-dependent deacetylase sirtuin-5 protein</fullName>
    </submittedName>
</protein>
<dbReference type="GO" id="GO:0017136">
    <property type="term" value="F:histone deacetylase activity, NAD-dependent"/>
    <property type="evidence" value="ECO:0007669"/>
    <property type="project" value="TreeGrafter"/>
</dbReference>
<gene>
    <name evidence="6" type="ORF">Bfra_008057</name>
</gene>
<dbReference type="OrthoDB" id="424302at2759"/>
<dbReference type="InterPro" id="IPR003000">
    <property type="entry name" value="Sirtuin"/>
</dbReference>
<evidence type="ECO:0000256" key="1">
    <source>
        <dbReference type="ARBA" id="ARBA00006924"/>
    </source>
</evidence>
<keyword evidence="4" id="KW-0862">Zinc</keyword>
<dbReference type="AlphaFoldDB" id="A0A8H6APG5"/>
<sequence length="386" mass="41817">MHLHPQSILPTIPRSYQLSVIKKVINAHLTFTMASANSMPLQRASSSNPDHGPSNDIASFKKVLASSTRVLALCGAGLGASSGLDTFRGPGGMWRNYRSQNLATLDAFTRDPGLVWLFYSYRRHKALAAEPNKGHFALAELAKRMKKDGEEGFVCLTQNVDGLAQRAGHPEGSLKLLHGCLCDIKCADPVCSYRERNNFDDPFHPSIAITSEDDIKILPAATETVRPYIPLTLSPAMLSRVGPEVQQAMITYLDPNKQTTTINKEELPHCPQCATALLRPDIVWFGEALPEDTLDEVDRWIDKAPVDLILVVGTTAKVYPAAGYVDVARDAGARVAVINMDADGLGSAGGLGKDDWLFLGDAGAILDEILSPLNDGEENGNDEEKA</sequence>
<dbReference type="GO" id="GO:0046872">
    <property type="term" value="F:metal ion binding"/>
    <property type="evidence" value="ECO:0007669"/>
    <property type="project" value="UniProtKB-KW"/>
</dbReference>
<keyword evidence="7" id="KW-1185">Reference proteome</keyword>
<dbReference type="Proteomes" id="UP000531561">
    <property type="component" value="Unassembled WGS sequence"/>
</dbReference>
<evidence type="ECO:0000313" key="7">
    <source>
        <dbReference type="Proteomes" id="UP000531561"/>
    </source>
</evidence>
<dbReference type="PANTHER" id="PTHR11085:SF10">
    <property type="entry name" value="NAD-DEPENDENT PROTEIN DEACYLASE SIRTUIN-5, MITOCHONDRIAL-RELATED"/>
    <property type="match status" value="1"/>
</dbReference>
<dbReference type="GO" id="GO:0070403">
    <property type="term" value="F:NAD+ binding"/>
    <property type="evidence" value="ECO:0007669"/>
    <property type="project" value="InterPro"/>
</dbReference>
<dbReference type="PROSITE" id="PS50305">
    <property type="entry name" value="SIRTUIN"/>
    <property type="match status" value="1"/>
</dbReference>
<evidence type="ECO:0000259" key="5">
    <source>
        <dbReference type="PROSITE" id="PS50305"/>
    </source>
</evidence>
<proteinExistence type="inferred from homology"/>
<organism evidence="6 7">
    <name type="scientific">Botrytis fragariae</name>
    <dbReference type="NCBI Taxonomy" id="1964551"/>
    <lineage>
        <taxon>Eukaryota</taxon>
        <taxon>Fungi</taxon>
        <taxon>Dikarya</taxon>
        <taxon>Ascomycota</taxon>
        <taxon>Pezizomycotina</taxon>
        <taxon>Leotiomycetes</taxon>
        <taxon>Helotiales</taxon>
        <taxon>Sclerotiniaceae</taxon>
        <taxon>Botrytis</taxon>
    </lineage>
</organism>
<dbReference type="Pfam" id="PF02146">
    <property type="entry name" value="SIR2"/>
    <property type="match status" value="2"/>
</dbReference>
<dbReference type="GeneID" id="59262114"/>
<dbReference type="RefSeq" id="XP_037190485.1">
    <property type="nucleotide sequence ID" value="XM_037338422.1"/>
</dbReference>
<reference evidence="6 7" key="1">
    <citation type="journal article" date="2020" name="Phytopathology">
        <title>A high-quality genome resource of Botrytis fragariae, a new and rapidly spreading fungal pathogen causing strawberry gray mold in the U.S.A.</title>
        <authorList>
            <person name="Wu Y."/>
            <person name="Saski C.A."/>
            <person name="Schnabel G."/>
            <person name="Xiao S."/>
            <person name="Hu M."/>
        </authorList>
    </citation>
    <scope>NUCLEOTIDE SEQUENCE [LARGE SCALE GENOMIC DNA]</scope>
    <source>
        <strain evidence="6 7">BVB16</strain>
    </source>
</reference>
<dbReference type="SUPFAM" id="SSF52467">
    <property type="entry name" value="DHS-like NAD/FAD-binding domain"/>
    <property type="match status" value="1"/>
</dbReference>
<feature type="binding site" evidence="4">
    <location>
        <position position="270"/>
    </location>
    <ligand>
        <name>Zn(2+)</name>
        <dbReference type="ChEBI" id="CHEBI:29105"/>
    </ligand>
</feature>